<evidence type="ECO:0000313" key="2">
    <source>
        <dbReference type="EMBL" id="GGY29115.1"/>
    </source>
</evidence>
<accession>A0ABQ3A147</accession>
<dbReference type="RefSeq" id="WP_189441359.1">
    <property type="nucleotide sequence ID" value="NZ_BMXT01000002.1"/>
</dbReference>
<protein>
    <recommendedName>
        <fullName evidence="1">DUF4166 domain-containing protein</fullName>
    </recommendedName>
</protein>
<organism evidence="2 3">
    <name type="scientific">Rhodanobacter panaciterrae</name>
    <dbReference type="NCBI Taxonomy" id="490572"/>
    <lineage>
        <taxon>Bacteria</taxon>
        <taxon>Pseudomonadati</taxon>
        <taxon>Pseudomonadota</taxon>
        <taxon>Gammaproteobacteria</taxon>
        <taxon>Lysobacterales</taxon>
        <taxon>Rhodanobacteraceae</taxon>
        <taxon>Rhodanobacter</taxon>
    </lineage>
</organism>
<name>A0ABQ3A147_9GAMM</name>
<keyword evidence="3" id="KW-1185">Reference proteome</keyword>
<dbReference type="EMBL" id="BMXT01000002">
    <property type="protein sequence ID" value="GGY29115.1"/>
    <property type="molecule type" value="Genomic_DNA"/>
</dbReference>
<dbReference type="Pfam" id="PF13761">
    <property type="entry name" value="DUF4166"/>
    <property type="match status" value="1"/>
</dbReference>
<dbReference type="InterPro" id="IPR025311">
    <property type="entry name" value="DUF4166"/>
</dbReference>
<proteinExistence type="predicted"/>
<sequence length="182" mass="20578">MTSDPALFPALLGERWHQLSAPVQQMHGNVPHVLARGTADVEGATNLPIRWLRHLLGLPEPGLQQPLEVSIERRGTREIWTRRFAGKQMRSVLDRVTNLPLLSERLGPITLRFELLRDGKVIDWQLRSARVFGLPLPLALFGEVLSRSGAQDGRYTFHIDTRLPLLGRLVAYRGWLEIVDGN</sequence>
<reference evidence="3" key="1">
    <citation type="journal article" date="2019" name="Int. J. Syst. Evol. Microbiol.">
        <title>The Global Catalogue of Microorganisms (GCM) 10K type strain sequencing project: providing services to taxonomists for standard genome sequencing and annotation.</title>
        <authorList>
            <consortium name="The Broad Institute Genomics Platform"/>
            <consortium name="The Broad Institute Genome Sequencing Center for Infectious Disease"/>
            <person name="Wu L."/>
            <person name="Ma J."/>
        </authorList>
    </citation>
    <scope>NUCLEOTIDE SEQUENCE [LARGE SCALE GENOMIC DNA]</scope>
    <source>
        <strain evidence="3">KCTC 22232</strain>
    </source>
</reference>
<evidence type="ECO:0000259" key="1">
    <source>
        <dbReference type="Pfam" id="PF13761"/>
    </source>
</evidence>
<feature type="domain" description="DUF4166" evidence="1">
    <location>
        <begin position="20"/>
        <end position="176"/>
    </location>
</feature>
<dbReference type="Proteomes" id="UP000621898">
    <property type="component" value="Unassembled WGS sequence"/>
</dbReference>
<evidence type="ECO:0000313" key="3">
    <source>
        <dbReference type="Proteomes" id="UP000621898"/>
    </source>
</evidence>
<gene>
    <name evidence="2" type="ORF">GCM10008098_22970</name>
</gene>
<comment type="caution">
    <text evidence="2">The sequence shown here is derived from an EMBL/GenBank/DDBJ whole genome shotgun (WGS) entry which is preliminary data.</text>
</comment>